<dbReference type="GO" id="GO:0008270">
    <property type="term" value="F:zinc ion binding"/>
    <property type="evidence" value="ECO:0007669"/>
    <property type="project" value="UniProtKB-KW"/>
</dbReference>
<feature type="compositionally biased region" description="Basic and acidic residues" evidence="5">
    <location>
        <begin position="905"/>
        <end position="917"/>
    </location>
</feature>
<dbReference type="Pfam" id="PF01753">
    <property type="entry name" value="zf-MYND"/>
    <property type="match status" value="1"/>
</dbReference>
<feature type="compositionally biased region" description="Basic and acidic residues" evidence="5">
    <location>
        <begin position="788"/>
        <end position="802"/>
    </location>
</feature>
<evidence type="ECO:0000313" key="7">
    <source>
        <dbReference type="EMBL" id="KAG7171124.1"/>
    </source>
</evidence>
<dbReference type="Gene3D" id="6.10.140.2220">
    <property type="match status" value="1"/>
</dbReference>
<feature type="region of interest" description="Disordered" evidence="5">
    <location>
        <begin position="783"/>
        <end position="802"/>
    </location>
</feature>
<feature type="region of interest" description="Disordered" evidence="5">
    <location>
        <begin position="810"/>
        <end position="833"/>
    </location>
</feature>
<keyword evidence="3" id="KW-0862">Zinc</keyword>
<organism evidence="7 8">
    <name type="scientific">Homarus americanus</name>
    <name type="common">American lobster</name>
    <dbReference type="NCBI Taxonomy" id="6706"/>
    <lineage>
        <taxon>Eukaryota</taxon>
        <taxon>Metazoa</taxon>
        <taxon>Ecdysozoa</taxon>
        <taxon>Arthropoda</taxon>
        <taxon>Crustacea</taxon>
        <taxon>Multicrustacea</taxon>
        <taxon>Malacostraca</taxon>
        <taxon>Eumalacostraca</taxon>
        <taxon>Eucarida</taxon>
        <taxon>Decapoda</taxon>
        <taxon>Pleocyemata</taxon>
        <taxon>Astacidea</taxon>
        <taxon>Nephropoidea</taxon>
        <taxon>Nephropidae</taxon>
        <taxon>Homarus</taxon>
    </lineage>
</organism>
<keyword evidence="8" id="KW-1185">Reference proteome</keyword>
<evidence type="ECO:0000256" key="5">
    <source>
        <dbReference type="SAM" id="MobiDB-lite"/>
    </source>
</evidence>
<dbReference type="PROSITE" id="PS50865">
    <property type="entry name" value="ZF_MYND_2"/>
    <property type="match status" value="1"/>
</dbReference>
<dbReference type="PROSITE" id="PS01360">
    <property type="entry name" value="ZF_MYND_1"/>
    <property type="match status" value="1"/>
</dbReference>
<feature type="compositionally biased region" description="Polar residues" evidence="5">
    <location>
        <begin position="147"/>
        <end position="175"/>
    </location>
</feature>
<feature type="region of interest" description="Disordered" evidence="5">
    <location>
        <begin position="1"/>
        <end position="36"/>
    </location>
</feature>
<gene>
    <name evidence="7" type="ORF">Hamer_G013929</name>
</gene>
<evidence type="ECO:0000256" key="2">
    <source>
        <dbReference type="ARBA" id="ARBA00022771"/>
    </source>
</evidence>
<comment type="caution">
    <text evidence="7">The sequence shown here is derived from an EMBL/GenBank/DDBJ whole genome shotgun (WGS) entry which is preliminary data.</text>
</comment>
<feature type="region of interest" description="Disordered" evidence="5">
    <location>
        <begin position="392"/>
        <end position="426"/>
    </location>
</feature>
<name>A0A8J5N144_HOMAM</name>
<evidence type="ECO:0000259" key="6">
    <source>
        <dbReference type="PROSITE" id="PS50865"/>
    </source>
</evidence>
<reference evidence="7" key="1">
    <citation type="journal article" date="2021" name="Sci. Adv.">
        <title>The American lobster genome reveals insights on longevity, neural, and immune adaptations.</title>
        <authorList>
            <person name="Polinski J.M."/>
            <person name="Zimin A.V."/>
            <person name="Clark K.F."/>
            <person name="Kohn A.B."/>
            <person name="Sadowski N."/>
            <person name="Timp W."/>
            <person name="Ptitsyn A."/>
            <person name="Khanna P."/>
            <person name="Romanova D.Y."/>
            <person name="Williams P."/>
            <person name="Greenwood S.J."/>
            <person name="Moroz L.L."/>
            <person name="Walt D.R."/>
            <person name="Bodnar A.G."/>
        </authorList>
    </citation>
    <scope>NUCLEOTIDE SEQUENCE</scope>
    <source>
        <strain evidence="7">GMGI-L3</strain>
    </source>
</reference>
<keyword evidence="1" id="KW-0479">Metal-binding</keyword>
<protein>
    <submittedName>
        <fullName evidence="7">Putative MYND finger-containing protein</fullName>
    </submittedName>
</protein>
<keyword evidence="2 4" id="KW-0863">Zinc-finger</keyword>
<evidence type="ECO:0000256" key="4">
    <source>
        <dbReference type="PROSITE-ProRule" id="PRU00134"/>
    </source>
</evidence>
<evidence type="ECO:0000256" key="1">
    <source>
        <dbReference type="ARBA" id="ARBA00022723"/>
    </source>
</evidence>
<dbReference type="EMBL" id="JAHLQT010012946">
    <property type="protein sequence ID" value="KAG7171124.1"/>
    <property type="molecule type" value="Genomic_DNA"/>
</dbReference>
<proteinExistence type="predicted"/>
<sequence>MTVQGTINPTVPALFGPAHSKPGKPSGAGEPTDSNKATLYSSTTCNKATLYGVNSDNLEVFIDSVKTTPNYYGSVTSNNTTLSDDTITTPSNYYGSKTLASVQHPAMLSSSGVGSHPSVITTTAPADWAQPEVGYFGLPYYNNPVSSSHVSTDQGVGRQSDSGNNYSKSNTTTVTAAPPQFSHKHTLLRRAFQEMLKSDSESSPELVQKEKSVFKFDDAADLPKTHDEASKITEMLDVSTHVMTATTSKSLDLVDDESSKLYIPKDEISESTILQVETKFTPLKKEIEPPGANDSNEEIAVDITTHESQDTKTREMKIIEKLPAGVLESIKEGGGKFDVKSLKGETKSESDIQGKEEDREMQSSLLLSVLYKELMRTRQEVEELRKVQEQMLTEKGEKKEDNTEETKKEEGLDSSDKKGEKRKCSDDANYKSVLDNKESTLQPEAKKSKISIRSDLLLTDNMITTTSPATTSDSSDLPRDSPSLLPRSSPPLLKTNTQIIPTTKVPLTSPVLPDPGFELSVISLNKSWHIHDESWNIKNKSWTAKDKSWTAKNKSWTAKNKSWAAKDKSWVTKNKSWAAKDKSWAAKDKSWNSHIVSYTSPAILQSPIMSDSPVLNSNVAMSKMTIGQPTISPGIPRSRPSISSTITAIPISSPTASRTSPVISRTSPVISRVSPAVSRMSPVIARATSIPASKSDSHLAAMSPDKLRTVFGISNSEVEVMPVSVGGKYPLPEPSPQTYLKVLDEFQHLPQESPLLLNAVKGVRRDSLPADVEVLASTGLPHFRHNRIPHEDTRRTRQSQENEVKHIAFAPSDPTDLQQQSLRKQPPPLKSAASLVRRYSDSLDVHQINPLMHRLMYPSTHPNPAVSIHSTNSSTEQQKMASLYSFAQPQCNPTQYPPNAQTGRRNSESSCSERSREYQQAVALSMQHQYQQHLGANTPMMRSLGPDKASIFPIPSPMSTVIRPYKPPSPPVSNRSALEYQSENFYRSNMPFFERLRENIQQSGIPSADRGHAGQKRLQPATGTVEKPPQPQTFAPRVLVRESVPETSSHMPPPSFSTTHFANTNQHLPNVMPNHHGHYPNNMHPSSTIHHLPQTGVLPGNHQVASSVIANTNSNQRNNSGGNSTGEKKQCLNCPQPARFLCSGCKKAWYCSEQCQRDHWRMHSAMCSL</sequence>
<dbReference type="SUPFAM" id="SSF144232">
    <property type="entry name" value="HIT/MYND zinc finger-like"/>
    <property type="match status" value="1"/>
</dbReference>
<feature type="region of interest" description="Disordered" evidence="5">
    <location>
        <begin position="1004"/>
        <end position="1031"/>
    </location>
</feature>
<accession>A0A8J5N144</accession>
<evidence type="ECO:0000313" key="8">
    <source>
        <dbReference type="Proteomes" id="UP000747542"/>
    </source>
</evidence>
<dbReference type="InterPro" id="IPR002893">
    <property type="entry name" value="Znf_MYND"/>
</dbReference>
<feature type="domain" description="MYND-type" evidence="6">
    <location>
        <begin position="1131"/>
        <end position="1167"/>
    </location>
</feature>
<dbReference type="AlphaFoldDB" id="A0A8J5N144"/>
<feature type="region of interest" description="Disordered" evidence="5">
    <location>
        <begin position="147"/>
        <end position="177"/>
    </location>
</feature>
<feature type="non-terminal residue" evidence="7">
    <location>
        <position position="1169"/>
    </location>
</feature>
<feature type="compositionally biased region" description="Low complexity" evidence="5">
    <location>
        <begin position="465"/>
        <end position="493"/>
    </location>
</feature>
<feature type="region of interest" description="Disordered" evidence="5">
    <location>
        <begin position="888"/>
        <end position="920"/>
    </location>
</feature>
<feature type="region of interest" description="Disordered" evidence="5">
    <location>
        <begin position="337"/>
        <end position="359"/>
    </location>
</feature>
<feature type="region of interest" description="Disordered" evidence="5">
    <location>
        <begin position="465"/>
        <end position="494"/>
    </location>
</feature>
<evidence type="ECO:0000256" key="3">
    <source>
        <dbReference type="ARBA" id="ARBA00022833"/>
    </source>
</evidence>
<dbReference type="Proteomes" id="UP000747542">
    <property type="component" value="Unassembled WGS sequence"/>
</dbReference>
<feature type="compositionally biased region" description="Polar residues" evidence="5">
    <location>
        <begin position="888"/>
        <end position="903"/>
    </location>
</feature>